<dbReference type="EMBL" id="PECC01000029">
    <property type="protein sequence ID" value="TDZ48140.1"/>
    <property type="molecule type" value="Genomic_DNA"/>
</dbReference>
<organism evidence="1 2">
    <name type="scientific">Mycobacteroides franklinii</name>
    <dbReference type="NCBI Taxonomy" id="948102"/>
    <lineage>
        <taxon>Bacteria</taxon>
        <taxon>Bacillati</taxon>
        <taxon>Actinomycetota</taxon>
        <taxon>Actinomycetes</taxon>
        <taxon>Mycobacteriales</taxon>
        <taxon>Mycobacteriaceae</taxon>
        <taxon>Mycobacteroides</taxon>
    </lineage>
</organism>
<reference evidence="1 2" key="1">
    <citation type="journal article" date="2019" name="Sci. Rep.">
        <title>Extended insight into the Mycobacterium chelonae-abscessus complex through whole genome sequencing of Mycobacterium salmoniphilum outbreak and Mycobacterium salmoniphilum-like strains.</title>
        <authorList>
            <person name="Behra P.R.K."/>
            <person name="Das S."/>
            <person name="Pettersson B.M.F."/>
            <person name="Shirreff L."/>
            <person name="DuCote T."/>
            <person name="Jacobsson K.G."/>
            <person name="Ennis D.G."/>
            <person name="Kirsebom L.A."/>
        </authorList>
    </citation>
    <scope>NUCLEOTIDE SEQUENCE [LARGE SCALE GENOMIC DNA]</scope>
    <source>
        <strain evidence="1 2">CCUG 63697</strain>
    </source>
</reference>
<accession>A0A4R8QZQ9</accession>
<evidence type="ECO:0000313" key="1">
    <source>
        <dbReference type="EMBL" id="TDZ48140.1"/>
    </source>
</evidence>
<dbReference type="Proteomes" id="UP000295165">
    <property type="component" value="Unassembled WGS sequence"/>
</dbReference>
<keyword evidence="2" id="KW-1185">Reference proteome</keyword>
<dbReference type="AlphaFoldDB" id="A0A4R8QZQ9"/>
<evidence type="ECO:0000313" key="2">
    <source>
        <dbReference type="Proteomes" id="UP000295165"/>
    </source>
</evidence>
<protein>
    <submittedName>
        <fullName evidence="1">Uncharacterized protein</fullName>
    </submittedName>
</protein>
<name>A0A4R8QZQ9_9MYCO</name>
<gene>
    <name evidence="1" type="ORF">CCUG63697_04439</name>
</gene>
<proteinExistence type="predicted"/>
<sequence>MRPSASYVWGVRASGVRAERLVGAVAGHVKTVAAAVAAARGGVVADPAAAVDCRVAGVEVGDADG</sequence>
<comment type="caution">
    <text evidence="1">The sequence shown here is derived from an EMBL/GenBank/DDBJ whole genome shotgun (WGS) entry which is preliminary data.</text>
</comment>